<feature type="domain" description="Bacterial Ig-like" evidence="6">
    <location>
        <begin position="903"/>
        <end position="994"/>
    </location>
</feature>
<dbReference type="NCBIfam" id="NF033510">
    <property type="entry name" value="Ca_tandemer"/>
    <property type="match status" value="21"/>
</dbReference>
<keyword evidence="4" id="KW-0106">Calcium</keyword>
<proteinExistence type="predicted"/>
<evidence type="ECO:0000313" key="8">
    <source>
        <dbReference type="Proteomes" id="UP000030786"/>
    </source>
</evidence>
<dbReference type="Pfam" id="PF13585">
    <property type="entry name" value="CHU_C"/>
    <property type="match status" value="1"/>
</dbReference>
<feature type="compositionally biased region" description="Polar residues" evidence="5">
    <location>
        <begin position="3148"/>
        <end position="3163"/>
    </location>
</feature>
<dbReference type="Pfam" id="PF19077">
    <property type="entry name" value="Big_13"/>
    <property type="match status" value="13"/>
</dbReference>
<feature type="compositionally biased region" description="Polar residues" evidence="5">
    <location>
        <begin position="486"/>
        <end position="501"/>
    </location>
</feature>
<evidence type="ECO:0000256" key="5">
    <source>
        <dbReference type="SAM" id="MobiDB-lite"/>
    </source>
</evidence>
<dbReference type="RefSeq" id="WP_029446212.1">
    <property type="nucleotide sequence ID" value="NZ_CP009976.1"/>
</dbReference>
<dbReference type="InterPro" id="IPR013783">
    <property type="entry name" value="Ig-like_fold"/>
</dbReference>
<feature type="domain" description="Bacterial Ig-like" evidence="6">
    <location>
        <begin position="1205"/>
        <end position="1297"/>
    </location>
</feature>
<evidence type="ECO:0000259" key="6">
    <source>
        <dbReference type="Pfam" id="PF19077"/>
    </source>
</evidence>
<organism evidence="7 8">
    <name type="scientific">Cellulophaga baltica 18</name>
    <dbReference type="NCBI Taxonomy" id="1348584"/>
    <lineage>
        <taxon>Bacteria</taxon>
        <taxon>Pseudomonadati</taxon>
        <taxon>Bacteroidota</taxon>
        <taxon>Flavobacteriia</taxon>
        <taxon>Flavobacteriales</taxon>
        <taxon>Flavobacteriaceae</taxon>
        <taxon>Cellulophaga</taxon>
    </lineage>
</organism>
<feature type="domain" description="Bacterial Ig-like" evidence="6">
    <location>
        <begin position="1407"/>
        <end position="1499"/>
    </location>
</feature>
<dbReference type="SUPFAM" id="SSF103647">
    <property type="entry name" value="TSP type-3 repeat"/>
    <property type="match status" value="1"/>
</dbReference>
<gene>
    <name evidence="7" type="ORF">M666_13025</name>
</gene>
<keyword evidence="3" id="KW-0732">Signal</keyword>
<dbReference type="EMBL" id="CP009976">
    <property type="protein sequence ID" value="AIZ42421.1"/>
    <property type="molecule type" value="Genomic_DNA"/>
</dbReference>
<feature type="domain" description="Bacterial Ig-like" evidence="6">
    <location>
        <begin position="1105"/>
        <end position="1196"/>
    </location>
</feature>
<evidence type="ECO:0000256" key="2">
    <source>
        <dbReference type="ARBA" id="ARBA00022525"/>
    </source>
</evidence>
<evidence type="ECO:0000256" key="4">
    <source>
        <dbReference type="ARBA" id="ARBA00022837"/>
    </source>
</evidence>
<feature type="compositionally biased region" description="Acidic residues" evidence="5">
    <location>
        <begin position="3165"/>
        <end position="3187"/>
    </location>
</feature>
<feature type="domain" description="Bacterial Ig-like" evidence="6">
    <location>
        <begin position="2427"/>
        <end position="2525"/>
    </location>
</feature>
<protein>
    <recommendedName>
        <fullName evidence="6">Bacterial Ig-like domain-containing protein</fullName>
    </recommendedName>
</protein>
<comment type="subcellular location">
    <subcellularLocation>
        <location evidence="1">Secreted</location>
    </subcellularLocation>
</comment>
<feature type="compositionally biased region" description="Acidic residues" evidence="5">
    <location>
        <begin position="3207"/>
        <end position="3225"/>
    </location>
</feature>
<feature type="domain" description="Bacterial Ig-like" evidence="6">
    <location>
        <begin position="1812"/>
        <end position="1903"/>
    </location>
</feature>
<feature type="domain" description="Bacterial Ig-like" evidence="6">
    <location>
        <begin position="1912"/>
        <end position="2003"/>
    </location>
</feature>
<feature type="domain" description="Bacterial Ig-like" evidence="6">
    <location>
        <begin position="1508"/>
        <end position="1600"/>
    </location>
</feature>
<dbReference type="Gene3D" id="2.60.40.10">
    <property type="entry name" value="Immunoglobulins"/>
    <property type="match status" value="23"/>
</dbReference>
<accession>A0AAU8RQK0</accession>
<dbReference type="Pfam" id="PF18884">
    <property type="entry name" value="TSP3_bac"/>
    <property type="match status" value="4"/>
</dbReference>
<dbReference type="KEGG" id="cbat:M666_13025"/>
<feature type="domain" description="Bacterial Ig-like" evidence="6">
    <location>
        <begin position="2955"/>
        <end position="3045"/>
    </location>
</feature>
<dbReference type="InterPro" id="IPR059100">
    <property type="entry name" value="TSP3_bac"/>
</dbReference>
<dbReference type="Gene3D" id="4.10.1080.10">
    <property type="entry name" value="TSP type-3 repeat"/>
    <property type="match status" value="1"/>
</dbReference>
<dbReference type="InterPro" id="IPR018247">
    <property type="entry name" value="EF_Hand_1_Ca_BS"/>
</dbReference>
<keyword evidence="2" id="KW-0964">Secreted</keyword>
<dbReference type="InterPro" id="IPR028974">
    <property type="entry name" value="TSP_type-3_rpt"/>
</dbReference>
<dbReference type="PROSITE" id="PS00018">
    <property type="entry name" value="EF_HAND_1"/>
    <property type="match status" value="1"/>
</dbReference>
<dbReference type="InterPro" id="IPR044016">
    <property type="entry name" value="Big_13"/>
</dbReference>
<feature type="domain" description="Bacterial Ig-like" evidence="6">
    <location>
        <begin position="1003"/>
        <end position="1095"/>
    </location>
</feature>
<feature type="domain" description="Bacterial Ig-like" evidence="6">
    <location>
        <begin position="1609"/>
        <end position="1700"/>
    </location>
</feature>
<dbReference type="Proteomes" id="UP000030786">
    <property type="component" value="Chromosome"/>
</dbReference>
<feature type="domain" description="Bacterial Ig-like" evidence="6">
    <location>
        <begin position="1306"/>
        <end position="1398"/>
    </location>
</feature>
<dbReference type="GeneID" id="78061662"/>
<feature type="region of interest" description="Disordered" evidence="5">
    <location>
        <begin position="467"/>
        <end position="506"/>
    </location>
</feature>
<dbReference type="InterPro" id="IPR049826">
    <property type="entry name" value="Ig-like_ice"/>
</dbReference>
<feature type="domain" description="Bacterial Ig-like" evidence="6">
    <location>
        <begin position="803"/>
        <end position="894"/>
    </location>
</feature>
<feature type="region of interest" description="Disordered" evidence="5">
    <location>
        <begin position="3137"/>
        <end position="3231"/>
    </location>
</feature>
<evidence type="ECO:0000256" key="3">
    <source>
        <dbReference type="ARBA" id="ARBA00022729"/>
    </source>
</evidence>
<evidence type="ECO:0000256" key="1">
    <source>
        <dbReference type="ARBA" id="ARBA00004613"/>
    </source>
</evidence>
<dbReference type="GO" id="GO:0005509">
    <property type="term" value="F:calcium ion binding"/>
    <property type="evidence" value="ECO:0007669"/>
    <property type="project" value="InterPro"/>
</dbReference>
<sequence length="3353" mass="340738">MICTQVVTAQTTGAWTNVGSGVWEATSSDGLVRVRAERTGGATITGNATMGCDSEAFSDPTILGNPSLALNIDNSTGTLTFSFTEIATGLSVEILEPMLHIDKLGALALLGDSSATFELLSGSWTELNSDTNAFESTATTVQANLGFLITGAGDECSAVTGGSLQLDGLVNSFSLETDIDGNILAISEDNIEIVLSNLVINPCTYGAIVGTPTAEDPDGDGINNSCDLDDDNDGILDTAENKCTPIPSGNWTISGTTASFNYTTGVKAIVTTTNSTSFLPGNFTTTATSFWSEALSNSTSLQGTYDWNSTVTISFVDDFDNPIEVNKPILHLDRIGGVSGGIQNSARVTLLNGNTWSKVAGTFDFVTTTTTAMDGGTNLGSSGYSAESTLNDNNGTAAGTVQLNEKVSSFSIQFIQAGSGGTADEIELIIAACLDADTDADLVPDYLDLDSDNDGIYDAVEAGHKQAHSQGRLAGATGTDGVPNAAQASGSENSGTVNYTLADSEATPDGIPDFMELDADGDVCNDTQEAGYTDLNGDGILGELPTTVNANGLVIGTTVVDGYTTPLNADSGSGNTQFDFQQEGQAILIPNAAGQPKDVTTNGSTAINFSVSATGTLLAYEWQVDDLSGSGFVTIDPANTADIYTNSDTATLTLTGVTIANDGFKYRVIITDDSFKCALLNSDEAVLTFDDRLPSAPTVIIIEDVNNDGVLNSTELSGAIDVTIDLPIDAEEGDTLTINGNAQLLSAADIATMQVLTSFPSPGEGNILTVVAFVTDDIGNVGVPADDTVIIDTTAPNVPLVTAISDDTGSSSTDGITSDQTLIIRGTSDANTIVDVFLNGTKIGTTTSNSSGIWTLDYTSTSLTNGDYSITAQAIDSVGNASVVSTDYPITIDTILPNTPVIISISQDTGIASDQITSDNTLEVNGASQADTRVEVLLDGVSIGFTTSNGSGNWTFDYTGTVLPDAAYVLSSRSIDIAGNLSSLSNNLPIVIDTTAPDQPIITTITDDTGLSNTDAITTDNTIVFSGTAEANSSVELFLDGTSIGTIGTSTTGVWSYDYTGTILGDNDYILTAEATDVAANTSALSLDFPFTIDTSIPAAPAVTSISDDTGGSSTDGITSDNTLLISGTAEANSTVNVFIDGTAIGTTITNSSGVWSYDHTGTTLADGDYIATAQATDASGNASVLSSGFSISIDTTVPNLPVVTAISADNGSSTTDGITSDNTLIITGTAEANSSVEVFIDGTAIGTTTTNGSGVWSYDYTGTSLADGNYIITAQATDSSGNASTIASDFPITIDTTLPNAPVVTAISDDNGSSNTDGITSDNTLLISGTAEANSSVEVFIDGTAIGTTTTNSSGAWSYDYSGTSLADGDYILTAQATDASGNISVLSSGFSISIDTTVPNLPVVTAISDDNGSSTTDAITSDNTLIITGTAEASSTLEVFIDGTAIGTTMTNTSGAWSYDYTGTTLADGDYIITAQATDISGNTSVLSLDFPISIDTTVPTTPAVTSITDDTGSSTTDGITSDNTLIISGTAEGNSTVEVFIDGTAIGTTATNGTGTWTYDYTGTTLADGSYILTVQATDNASNVSIVSADFPIMIDTALPNAPVVTAISDDTGTSNSDGITTDNTLLINGTGDATSTITVFIDGFSVGTTTTNALGVWTLDYTGTAISNGAHIITAQTADASGNESVVSADFPILIDRSTPIRPNINYITTDTGSSAGDGITSDNTLVIFGASQGDKIIEVFLDGTSIGVVSANSAGQWNLDYTGTILLDNDYVLTAQAATVSGLTSLISPDFGITIDTVAPNAPAVTTISDDNGSSASDAITSDNTLVFSGTAEANSSVEVFLDGTSLGAIVTNGTGVWSYDYTGTALADGPYIITAQATDLAGNSSPVSSDFPFTIDTSAPTAPVVTAISDDTGSNSADGITSDNTLQITGTAEANNTVEVFIDGVSIGTVLANGSGDWNFDYSGTTLADGDYIVTAQTIDLAGNSGPLSATFPITIDATAPATVLFIADITSDNTINATEAGGTINITGNVSGEFSTGDLVTLVINGVSTSGAIDASGDFDITVSGSNLALDADTTVAGSVSSTDLSGNTGTASNSKLYNVDTTVPVPVLTIDNITADNIINSAEAAAPITITGTVTGDFTTGDLVSLVINGVTTSGPVDATGVFSISVDENDLLNDADTTVDGSISTTDSAGNSGTTVADKTYNIDVIAPIASLVIDDITADNIVNASEASGTITLTGTVSGEFSTGDTVSLVINGVTITGTIDVAGIFSITVSGNDLALDTDTTVAGSVSATDAAGNIGVATANKIYSVDTVLPIPTLIINDITADNIVNTTEASGAVSITGAVTGDYSDGDTVSLLINGITTTGTINSAGAFTISVSGLDLQSDSDTTVAGMITTTDTAGNVGTGSSNKIYSVDTTAPVSTIVTTISTDTGSNTSDGITSDNTLLISGTSEVDSSVEVFIDGTSIGTTTTDALGNWTFDYTATPLADGDYTITAQATDTAGNTGVLSTDFAMTIDTAQPIVTLAINDITADNVVNAMEASGPITITGTVGGDFNTGDTVTLVINGVTSTGTVDNLGNFTSIVAGSDLALDADTTVSGSVSSVDIAGNLGTITADKIYTIDTDIPVVTLVLNDITADNTINANEASGSITITGTVTGDYNTGDTVSLTINGNTYPSTLNAAGEFTTIVSGSDLALDPDTTVAGSITSSDAAGNEGTALHDKVYSIATSLPNPVLTINDITADNLVNASEAAGNITITGTVSGDFNSGDTVSLAVNGITTTGTINSSGIFSIVVVGTDLSNDADTTVNGSVSTTDTAGNTGMATTTKSYTVDVILPVATIIIDDITADNVVNTLEAAGNVTITGTVSGDFTSGDTVSLEVNGITSTGPINSSGIFSIVVEGTDLSNDSDTTVVATFSTTDLAGNTDSFSATKVYDVQVGTITPPSITGISTDTNIPTDGITSDNTLDIIGTAIPNAQVELFLDGVGIGTATTTASGDWIFDYKTTTLLDGSYTVTAITSDAFGNFSNPSLDFTVVIDTQAPMLNEDITDDLTPIITGQGSPNETISVAIDIDEDGVPEVTYTVTTDSLGNWSLDTETATPTSGLLPALNYPTVLTITVTDNAGNFTIGNSIITDDFDDDGLTNTEEANLGTDPNNPDTDGDGVEDGEEVIDDTNPLDDCDSLNGTPLPTTDCDSDGLTNAEEENLGTDPFDPDSDSDGITDGQEVLDTTDPLDACDSVGGTPPIDVACDISIASDLITPDSNDGVFRIINIEAFPENTVEVFNRWGNKVYGTSAYNNSSNSFSGLSNGQAVIKANDYLPAGTYFYVIKYIKRGEAKQKSGYLYINR</sequence>
<name>A0AAU8RQK0_9FLAO</name>
<evidence type="ECO:0000313" key="7">
    <source>
        <dbReference type="EMBL" id="AIZ42421.1"/>
    </source>
</evidence>
<dbReference type="NCBIfam" id="NF012196">
    <property type="entry name" value="Ig_like_ice"/>
    <property type="match status" value="8"/>
</dbReference>
<reference evidence="7 8" key="1">
    <citation type="journal article" date="2014" name="Environ. Microbiol.">
        <title>Contrasting genomic patterns and infection strategies of two co-existing Bacteroidetes podovirus genera.</title>
        <authorList>
            <person name="Holmfeldt K."/>
            <person name="Howard-Varona C."/>
            <person name="Solonenko N."/>
            <person name="Sullivan M.B."/>
        </authorList>
    </citation>
    <scope>NUCLEOTIDE SEQUENCE [LARGE SCALE GENOMIC DNA]</scope>
    <source>
        <strain evidence="7 8">18</strain>
    </source>
</reference>